<dbReference type="GO" id="GO:0016787">
    <property type="term" value="F:hydrolase activity"/>
    <property type="evidence" value="ECO:0007669"/>
    <property type="project" value="UniProtKB-KW"/>
</dbReference>
<evidence type="ECO:0000313" key="2">
    <source>
        <dbReference type="EMBL" id="MCW3486019.1"/>
    </source>
</evidence>
<keyword evidence="3" id="KW-1185">Reference proteome</keyword>
<dbReference type="EMBL" id="JAPDNS010000002">
    <property type="protein sequence ID" value="MCW3486019.1"/>
    <property type="molecule type" value="Genomic_DNA"/>
</dbReference>
<keyword evidence="2" id="KW-0378">Hydrolase</keyword>
<comment type="caution">
    <text evidence="2">The sequence shown here is derived from an EMBL/GenBank/DDBJ whole genome shotgun (WGS) entry which is preliminary data.</text>
</comment>
<dbReference type="Gene3D" id="3.40.710.10">
    <property type="entry name" value="DD-peptidase/beta-lactamase superfamily"/>
    <property type="match status" value="1"/>
</dbReference>
<name>A0ABT3IPY6_9BACT</name>
<gene>
    <name evidence="2" type="ORF">OL497_19100</name>
</gene>
<dbReference type="InterPro" id="IPR045155">
    <property type="entry name" value="Beta-lactam_cat"/>
</dbReference>
<evidence type="ECO:0000313" key="3">
    <source>
        <dbReference type="Proteomes" id="UP001207742"/>
    </source>
</evidence>
<reference evidence="2 3" key="1">
    <citation type="submission" date="2022-10" db="EMBL/GenBank/DDBJ databases">
        <title>Chitinophaga nivalis PC15 sp. nov., isolated from Pyeongchang county, South Korea.</title>
        <authorList>
            <person name="Trinh H.N."/>
        </authorList>
    </citation>
    <scope>NUCLEOTIDE SEQUENCE [LARGE SCALE GENOMIC DNA]</scope>
    <source>
        <strain evidence="2 3">PC14</strain>
    </source>
</reference>
<dbReference type="InterPro" id="IPR012338">
    <property type="entry name" value="Beta-lactam/transpept-like"/>
</dbReference>
<evidence type="ECO:0000259" key="1">
    <source>
        <dbReference type="Pfam" id="PF13354"/>
    </source>
</evidence>
<dbReference type="RefSeq" id="WP_264732834.1">
    <property type="nucleotide sequence ID" value="NZ_JAPDNR010000001.1"/>
</dbReference>
<accession>A0ABT3IPY6</accession>
<dbReference type="Pfam" id="PF13354">
    <property type="entry name" value="Beta-lactamase2"/>
    <property type="match status" value="1"/>
</dbReference>
<feature type="domain" description="Beta-lactamase class A catalytic" evidence="1">
    <location>
        <begin position="63"/>
        <end position="261"/>
    </location>
</feature>
<proteinExistence type="predicted"/>
<sequence length="400" mass="46259">MQTQHYPVTDNFLDALLKGHQTRLGAVYQHAAAYRLQIIYTQIDRDARQRPRFTDYYYGTSPAPYFYPASTVKLPAALLALEKLRDLRIPGVTRHTPIFTEPLPGISTGVTRDPSAAGNLPSISHYIKKIFLISDNDAYNRLYEFIGQEHFNRRLWEMGYDAIQIRHRVGLPLYEAANRHTNAIRFQQNNQVLYTQPAACSTLDFSPREDLIGHAYYDHKGKLEQGPMIFSHRNKLPLRDLHQLLRSIIFPEAVTKQQRFRLTENDLSFLYRCMSQYPGESTDPTYDPEHYCQAYTKFLLFGGAQQQSIPGYIRIFNKPGWAYGFLTDTAYIVDFIHQVEFLLSASIFVNREGILGDDQPAFETVGKPFLRALGEIIYQMELERSKAHLPDLSRFILQYK</sequence>
<dbReference type="Proteomes" id="UP001207742">
    <property type="component" value="Unassembled WGS sequence"/>
</dbReference>
<dbReference type="SUPFAM" id="SSF56601">
    <property type="entry name" value="beta-lactamase/transpeptidase-like"/>
    <property type="match status" value="1"/>
</dbReference>
<protein>
    <submittedName>
        <fullName evidence="2">Class A beta-lactamase-related serine hydrolase</fullName>
    </submittedName>
</protein>
<organism evidence="2 3">
    <name type="scientific">Chitinophaga nivalis</name>
    <dbReference type="NCBI Taxonomy" id="2991709"/>
    <lineage>
        <taxon>Bacteria</taxon>
        <taxon>Pseudomonadati</taxon>
        <taxon>Bacteroidota</taxon>
        <taxon>Chitinophagia</taxon>
        <taxon>Chitinophagales</taxon>
        <taxon>Chitinophagaceae</taxon>
        <taxon>Chitinophaga</taxon>
    </lineage>
</organism>